<keyword evidence="4" id="KW-0804">Transcription</keyword>
<dbReference type="Gene3D" id="1.10.260.40">
    <property type="entry name" value="lambda repressor-like DNA-binding domains"/>
    <property type="match status" value="1"/>
</dbReference>
<dbReference type="PROSITE" id="PS50932">
    <property type="entry name" value="HTH_LACI_2"/>
    <property type="match status" value="1"/>
</dbReference>
<organism evidence="7 8">
    <name type="scientific">Actinoallomurus vinaceus</name>
    <dbReference type="NCBI Taxonomy" id="1080074"/>
    <lineage>
        <taxon>Bacteria</taxon>
        <taxon>Bacillati</taxon>
        <taxon>Actinomycetota</taxon>
        <taxon>Actinomycetes</taxon>
        <taxon>Streptosporangiales</taxon>
        <taxon>Thermomonosporaceae</taxon>
        <taxon>Actinoallomurus</taxon>
    </lineage>
</organism>
<dbReference type="Pfam" id="PF00356">
    <property type="entry name" value="LacI"/>
    <property type="match status" value="1"/>
</dbReference>
<evidence type="ECO:0000256" key="5">
    <source>
        <dbReference type="SAM" id="MobiDB-lite"/>
    </source>
</evidence>
<reference evidence="8" key="1">
    <citation type="journal article" date="2019" name="Int. J. Syst. Evol. Microbiol.">
        <title>The Global Catalogue of Microorganisms (GCM) 10K type strain sequencing project: providing services to taxonomists for standard genome sequencing and annotation.</title>
        <authorList>
            <consortium name="The Broad Institute Genomics Platform"/>
            <consortium name="The Broad Institute Genome Sequencing Center for Infectious Disease"/>
            <person name="Wu L."/>
            <person name="Ma J."/>
        </authorList>
    </citation>
    <scope>NUCLEOTIDE SEQUENCE [LARGE SCALE GENOMIC DNA]</scope>
    <source>
        <strain evidence="8">JCM 17939</strain>
    </source>
</reference>
<protein>
    <submittedName>
        <fullName evidence="7">LacI family DNA-binding transcriptional regulator</fullName>
    </submittedName>
</protein>
<feature type="region of interest" description="Disordered" evidence="5">
    <location>
        <begin position="324"/>
        <end position="355"/>
    </location>
</feature>
<dbReference type="InterPro" id="IPR000843">
    <property type="entry name" value="HTH_LacI"/>
</dbReference>
<dbReference type="PANTHER" id="PTHR30146:SF148">
    <property type="entry name" value="HTH-TYPE TRANSCRIPTIONAL REPRESSOR PURR-RELATED"/>
    <property type="match status" value="1"/>
</dbReference>
<dbReference type="GO" id="GO:0003677">
    <property type="term" value="F:DNA binding"/>
    <property type="evidence" value="ECO:0007669"/>
    <property type="project" value="UniProtKB-KW"/>
</dbReference>
<dbReference type="Pfam" id="PF13377">
    <property type="entry name" value="Peripla_BP_3"/>
    <property type="match status" value="1"/>
</dbReference>
<evidence type="ECO:0000256" key="3">
    <source>
        <dbReference type="ARBA" id="ARBA00023125"/>
    </source>
</evidence>
<dbReference type="CDD" id="cd06267">
    <property type="entry name" value="PBP1_LacI_sugar_binding-like"/>
    <property type="match status" value="1"/>
</dbReference>
<dbReference type="RefSeq" id="WP_345439681.1">
    <property type="nucleotide sequence ID" value="NZ_BAABHK010000018.1"/>
</dbReference>
<evidence type="ECO:0000259" key="6">
    <source>
        <dbReference type="PROSITE" id="PS50932"/>
    </source>
</evidence>
<keyword evidence="3 7" id="KW-0238">DNA-binding</keyword>
<dbReference type="InterPro" id="IPR028082">
    <property type="entry name" value="Peripla_BP_I"/>
</dbReference>
<accession>A0ABP8UNZ6</accession>
<feature type="domain" description="HTH lacI-type" evidence="6">
    <location>
        <begin position="9"/>
        <end position="66"/>
    </location>
</feature>
<dbReference type="SUPFAM" id="SSF47413">
    <property type="entry name" value="lambda repressor-like DNA-binding domains"/>
    <property type="match status" value="1"/>
</dbReference>
<gene>
    <name evidence="7" type="ORF">GCM10023196_087540</name>
</gene>
<keyword evidence="2" id="KW-0805">Transcription regulation</keyword>
<dbReference type="Gene3D" id="3.40.50.2300">
    <property type="match status" value="2"/>
</dbReference>
<evidence type="ECO:0000313" key="8">
    <source>
        <dbReference type="Proteomes" id="UP001501442"/>
    </source>
</evidence>
<name>A0ABP8UNZ6_9ACTN</name>
<dbReference type="SUPFAM" id="SSF53822">
    <property type="entry name" value="Periplasmic binding protein-like I"/>
    <property type="match status" value="1"/>
</dbReference>
<keyword evidence="8" id="KW-1185">Reference proteome</keyword>
<evidence type="ECO:0000256" key="4">
    <source>
        <dbReference type="ARBA" id="ARBA00023163"/>
    </source>
</evidence>
<dbReference type="PANTHER" id="PTHR30146">
    <property type="entry name" value="LACI-RELATED TRANSCRIPTIONAL REPRESSOR"/>
    <property type="match status" value="1"/>
</dbReference>
<evidence type="ECO:0000256" key="1">
    <source>
        <dbReference type="ARBA" id="ARBA00022491"/>
    </source>
</evidence>
<keyword evidence="1" id="KW-0678">Repressor</keyword>
<dbReference type="CDD" id="cd01392">
    <property type="entry name" value="HTH_LacI"/>
    <property type="match status" value="1"/>
</dbReference>
<proteinExistence type="predicted"/>
<evidence type="ECO:0000256" key="2">
    <source>
        <dbReference type="ARBA" id="ARBA00023015"/>
    </source>
</evidence>
<dbReference type="EMBL" id="BAABHK010000018">
    <property type="protein sequence ID" value="GAA4636710.1"/>
    <property type="molecule type" value="Genomic_DNA"/>
</dbReference>
<comment type="caution">
    <text evidence="7">The sequence shown here is derived from an EMBL/GenBank/DDBJ whole genome shotgun (WGS) entry which is preliminary data.</text>
</comment>
<dbReference type="Proteomes" id="UP001501442">
    <property type="component" value="Unassembled WGS sequence"/>
</dbReference>
<dbReference type="InterPro" id="IPR046335">
    <property type="entry name" value="LacI/GalR-like_sensor"/>
</dbReference>
<sequence length="355" mass="38519">MSRGSARRPTQADIARLAGVSQATVSLVLNERDTEVRISPATRERVLAVMREWGYVANASARSLAGGSNKIIGVHTFEPVFPTTSVDFYFPFLLGMEQEAAELGFDLLLFTSVGGERQIFRDGATRLALADGALLLGRDPNVAEIERLRDSGFPFVYVGHREVSGAPISYVAADYASATRQLTERLFELGHERVAYARLGDGDAQPSRDREKGYRRAMPAGAARRLAGPVWGLESVDEVEGLLTEILQGRVTGVVAEQHLLAEELLACAERRGLSVPEDLSIVVLGDSTGTRGTDVSWTGLEVPREQMGRQATRLLVRLLEEPETADLSESVECPLLPGTTAGPPPADPNRRQAR</sequence>
<dbReference type="SMART" id="SM00354">
    <property type="entry name" value="HTH_LACI"/>
    <property type="match status" value="1"/>
</dbReference>
<dbReference type="InterPro" id="IPR010982">
    <property type="entry name" value="Lambda_DNA-bd_dom_sf"/>
</dbReference>
<evidence type="ECO:0000313" key="7">
    <source>
        <dbReference type="EMBL" id="GAA4636710.1"/>
    </source>
</evidence>